<evidence type="ECO:0000259" key="13">
    <source>
        <dbReference type="PROSITE" id="PS50126"/>
    </source>
</evidence>
<dbReference type="InterPro" id="IPR035018">
    <property type="entry name" value="Spt6_SH2_C"/>
</dbReference>
<dbReference type="Gene3D" id="1.10.10.2740">
    <property type="entry name" value="Spt6, Death-like domain"/>
    <property type="match status" value="1"/>
</dbReference>
<dbReference type="Pfam" id="PF14635">
    <property type="entry name" value="HHH_7"/>
    <property type="match status" value="1"/>
</dbReference>
<feature type="compositionally biased region" description="Acidic residues" evidence="12">
    <location>
        <begin position="104"/>
        <end position="113"/>
    </location>
</feature>
<feature type="compositionally biased region" description="Acidic residues" evidence="12">
    <location>
        <begin position="193"/>
        <end position="210"/>
    </location>
</feature>
<sequence>MSTPSPSVPEEDINETRNPIDADASTVQGLLDQDAQEGDSGSDNEGSNIVDSSEEDDDEDDEEEMQKVREGFIVDDDDENDEDGIPSSTKRKHRKKHKKRSAEVVEEVDEDDLQLLMENSGALPAQQQNVKFKRLKRAEQDEKAQGSDSRGLNDMFSDEEGPGGVVNEESEEEGLENNLATKTQRSGNLQHDEFDDFIEEDEFSDEDDEARDERLARMRSAKAAPQLAGLQGEQYQEIIEIFGDGTDYQWTLDAEEEMEQPQQDQEFDEDGEEIKGNTTSLADVFEPSELKEKMLTDEDNVIRVTDLPERFQAYRKSIKNYKLSDVDYSNERDWIVEQLKSEKREFLQHLTQTHSSVAHLEEKFEASVKKIVDFIAIESFEVPFIWNHRRDYALHTYNDDSNNTIIVKLLNEDDLWRIAQLDLDYHSIHDKKAALSSIYKQLDLDAADPTYEEFFGSARTLSELQDIDDYLTFNYSLQIRNLTAVAELSIEGNGSGEDDEQTKSSFAEVKMKRKYSKFAIYDRIRQDAIYPVVQSIANIPQMRENLAQSKRLHQVEDPIESPMDMIADIMSTEKDKTTFISSEKAYQAVKQFFSEQLSQEPFIRKTIRTAFQSFGVINIELTERGKLQIEPESPYLDFKYAKNRPISALTATPDLYLRMIQAENDGLVNIKVELPMLSTVVDHFYNILKSDGTSEISEKWNALRNESWKQSLDKLIPLVQLNVKESVRRDCERVLYFQVKNAFTKKIDQAPYQPPTYAKGTIPRVLTLSFGEGNRGDAVLGVFMDDSGDVKSQIKFDEDFQSRDFSDSLIRYIKSNNINPDIIGISGFSIHTKKLFDKVNELVNEERLTIEYDNEYGYDREEDGRSDKHLIRVIYVNDETARLYQHSPKASAEYPNRPQLAKYCIGLAKYIQSPLLEYLALDESMYSLHIHKHQNLLPREKLVDAVQTSIVDIVNLVGVDINEAVRAPYHALALPYVCGLGPRKAAGLIQSIQRIGSNLVNRAHLITEQLTSKTVFLNMASFVFIVFDPDVERNPQGEMDLLDSTRIHPEDYSLARKMAADALDIEDIDDDDESAMRNAIYEMVFPRNPPKDEDDLTFKLDELILDDYATELERKHQLKKRSTLQIIKEELQSRYREIRRDFHMLNEAEIFQLLTRETVDSFRKGMVIPVYVRKVESSYMSVSTQSLITGNIQRQDILEPNDRRDPREVYSVGQTVRACILDVDYYNFKCQLSLLRQFTENQAAGLNVNRNPKFWDIEAENRDRQEEIDKQREESRESRVIKHPFFHNMKSKEAEDYLAARPVGDVVIRPSSKGSNHITISWKVAPQLYQHIDVLEENKDDANAIGRVLLVGKYRYHDLDELLVEYVNNVANKVELMVSHDKFMSDSLDYVKEWLERYSKANGNRSHYIFTFNRKAPGWFFLLFKLNPTSEIKIWNVKALPDGYLLANNVYPDTNSLCNGFKTLMSSRRQIKQRSNRAGGEYNNSHAGAYDNSYGNAPRY</sequence>
<evidence type="ECO:0000313" key="15">
    <source>
        <dbReference type="Proteomes" id="UP000094565"/>
    </source>
</evidence>
<dbReference type="InterPro" id="IPR000980">
    <property type="entry name" value="SH2"/>
</dbReference>
<dbReference type="InterPro" id="IPR032706">
    <property type="entry name" value="Spt6_HHH"/>
</dbReference>
<feature type="compositionally biased region" description="Basic residues" evidence="12">
    <location>
        <begin position="89"/>
        <end position="100"/>
    </location>
</feature>
<dbReference type="InterPro" id="IPR012340">
    <property type="entry name" value="NA-bd_OB-fold"/>
</dbReference>
<evidence type="ECO:0000256" key="10">
    <source>
        <dbReference type="PIRNR" id="PIRNR036947"/>
    </source>
</evidence>
<dbReference type="InterPro" id="IPR023319">
    <property type="entry name" value="Tex-like_HTH_dom_sf"/>
</dbReference>
<dbReference type="OrthoDB" id="995477at2759"/>
<dbReference type="SUPFAM" id="SSF55550">
    <property type="entry name" value="SH2 domain"/>
    <property type="match status" value="1"/>
</dbReference>
<reference evidence="14 15" key="1">
    <citation type="submission" date="2016-02" db="EMBL/GenBank/DDBJ databases">
        <title>Comparative genomic and transcriptomic foundation for Pichia pastoris.</title>
        <authorList>
            <person name="Love K.R."/>
            <person name="Shah K.A."/>
            <person name="Whittaker C.A."/>
            <person name="Wu J."/>
            <person name="Bartlett M.C."/>
            <person name="Ma D."/>
            <person name="Leeson R.L."/>
            <person name="Priest M."/>
            <person name="Young S.K."/>
            <person name="Love J.C."/>
        </authorList>
    </citation>
    <scope>NUCLEOTIDE SEQUENCE [LARGE SCALE GENOMIC DNA]</scope>
    <source>
        <strain evidence="14 15">ATCC 28485</strain>
    </source>
</reference>
<dbReference type="PANTHER" id="PTHR10145:SF6">
    <property type="entry name" value="TRANSCRIPTION ELONGATION FACTOR SPT6"/>
    <property type="match status" value="1"/>
</dbReference>
<dbReference type="GO" id="GO:0031491">
    <property type="term" value="F:nucleosome binding"/>
    <property type="evidence" value="ECO:0007669"/>
    <property type="project" value="TreeGrafter"/>
</dbReference>
<accession>A0A1B2JB08</accession>
<dbReference type="Pfam" id="PF14639">
    <property type="entry name" value="YqgF"/>
    <property type="match status" value="1"/>
</dbReference>
<dbReference type="GO" id="GO:0005694">
    <property type="term" value="C:chromosome"/>
    <property type="evidence" value="ECO:0007669"/>
    <property type="project" value="UniProtKB-SubCell"/>
</dbReference>
<dbReference type="GO" id="GO:0042393">
    <property type="term" value="F:histone binding"/>
    <property type="evidence" value="ECO:0007669"/>
    <property type="project" value="TreeGrafter"/>
</dbReference>
<dbReference type="Gene3D" id="3.30.505.10">
    <property type="entry name" value="SH2 domain"/>
    <property type="match status" value="2"/>
</dbReference>
<comment type="function">
    <text evidence="9">Histone H3-H4 chaperone that plays a role in maintenance of chromatin structure during RNA polymerase II transcription elongation thereby repressing transcription initiation from cryptic promoters. Mediates the reassembly of nucleosomes onto the promoters of at least a selected set of genes during repression; the nucleosome reassembly is essential for transcriptional repression. Essential for viability.</text>
</comment>
<dbReference type="FunFam" id="1.10.10.2740:FF:000002">
    <property type="entry name" value="Transcription elongation factor Spt6"/>
    <property type="match status" value="1"/>
</dbReference>
<dbReference type="CDD" id="cd09918">
    <property type="entry name" value="SH2_Nterm_SPT6_like"/>
    <property type="match status" value="1"/>
</dbReference>
<dbReference type="GO" id="GO:0003677">
    <property type="term" value="F:DNA binding"/>
    <property type="evidence" value="ECO:0007669"/>
    <property type="project" value="InterPro"/>
</dbReference>
<comment type="function">
    <text evidence="10">Plays a role in maintenance of chromatin structure during RNA polymerase II transcription elongation thereby repressing transcription initiation from cryptic promoters. Mediates the reassembly of nucleosomes onto the promoters of at least a selected set of genes during repression; the nucleosome reassembly is essential for transcriptional repression.</text>
</comment>
<evidence type="ECO:0000256" key="3">
    <source>
        <dbReference type="ARBA" id="ARBA00009253"/>
    </source>
</evidence>
<evidence type="ECO:0000256" key="12">
    <source>
        <dbReference type="SAM" id="MobiDB-lite"/>
    </source>
</evidence>
<dbReference type="Gene3D" id="2.40.50.140">
    <property type="entry name" value="Nucleic acid-binding proteins"/>
    <property type="match status" value="1"/>
</dbReference>
<feature type="coiled-coil region" evidence="11">
    <location>
        <begin position="1121"/>
        <end position="1148"/>
    </location>
</feature>
<evidence type="ECO:0000256" key="1">
    <source>
        <dbReference type="ARBA" id="ARBA00004123"/>
    </source>
</evidence>
<dbReference type="Pfam" id="PF14641">
    <property type="entry name" value="HTH_44"/>
    <property type="match status" value="1"/>
</dbReference>
<dbReference type="InterPro" id="IPR037027">
    <property type="entry name" value="YqgF/RNaseH-like_dom_sf"/>
</dbReference>
<evidence type="ECO:0000256" key="4">
    <source>
        <dbReference type="ARBA" id="ARBA00020248"/>
    </source>
</evidence>
<protein>
    <recommendedName>
        <fullName evidence="4 10">Transcription elongation factor Spt6</fullName>
    </recommendedName>
</protein>
<keyword evidence="5" id="KW-0158">Chromosome</keyword>
<dbReference type="GO" id="GO:0034728">
    <property type="term" value="P:nucleosome organization"/>
    <property type="evidence" value="ECO:0007669"/>
    <property type="project" value="TreeGrafter"/>
</dbReference>
<keyword evidence="7 10" id="KW-0804">Transcription</keyword>
<dbReference type="InterPro" id="IPR035420">
    <property type="entry name" value="Spt6_SH2"/>
</dbReference>
<feature type="compositionally biased region" description="Polar residues" evidence="12">
    <location>
        <begin position="180"/>
        <end position="189"/>
    </location>
</feature>
<comment type="similarity">
    <text evidence="3 10">Belongs to the SPT6 family.</text>
</comment>
<dbReference type="Pfam" id="PF21710">
    <property type="entry name" value="Spt6_S1"/>
    <property type="match status" value="1"/>
</dbReference>
<keyword evidence="6" id="KW-0727">SH2 domain</keyword>
<dbReference type="Gene3D" id="1.10.10.650">
    <property type="entry name" value="RuvA domain 2-like"/>
    <property type="match status" value="1"/>
</dbReference>
<dbReference type="Pfam" id="PF14633">
    <property type="entry name" value="SH2_2"/>
    <property type="match status" value="1"/>
</dbReference>
<feature type="region of interest" description="Disordered" evidence="12">
    <location>
        <begin position="1"/>
        <end position="217"/>
    </location>
</feature>
<dbReference type="InterPro" id="IPR028231">
    <property type="entry name" value="Spt6_YqgF"/>
</dbReference>
<keyword evidence="15" id="KW-1185">Reference proteome</keyword>
<gene>
    <name evidence="14" type="primary">SPT6</name>
    <name evidence="14" type="ORF">ATY40_BA7502988</name>
</gene>
<dbReference type="CDD" id="cd09928">
    <property type="entry name" value="SH2_Cterm_SPT6_like"/>
    <property type="match status" value="1"/>
</dbReference>
<evidence type="ECO:0000256" key="2">
    <source>
        <dbReference type="ARBA" id="ARBA00004286"/>
    </source>
</evidence>
<dbReference type="InterPro" id="IPR028083">
    <property type="entry name" value="Spt6_acidic_N_dom"/>
</dbReference>
<dbReference type="GO" id="GO:0008023">
    <property type="term" value="C:transcription elongation factor complex"/>
    <property type="evidence" value="ECO:0007669"/>
    <property type="project" value="TreeGrafter"/>
</dbReference>
<feature type="compositionally biased region" description="Acidic residues" evidence="12">
    <location>
        <begin position="73"/>
        <end position="84"/>
    </location>
</feature>
<dbReference type="PROSITE" id="PS50126">
    <property type="entry name" value="S1"/>
    <property type="match status" value="1"/>
</dbReference>
<dbReference type="GO" id="GO:0140673">
    <property type="term" value="P:transcription elongation-coupled chromatin remodeling"/>
    <property type="evidence" value="ECO:0007669"/>
    <property type="project" value="InterPro"/>
</dbReference>
<dbReference type="InterPro" id="IPR017072">
    <property type="entry name" value="TF_Spt6"/>
</dbReference>
<dbReference type="InterPro" id="IPR042066">
    <property type="entry name" value="Spt6_death-like"/>
</dbReference>
<evidence type="ECO:0000256" key="5">
    <source>
        <dbReference type="ARBA" id="ARBA00022454"/>
    </source>
</evidence>
<dbReference type="InterPro" id="IPR049540">
    <property type="entry name" value="Spt6-like_S1"/>
</dbReference>
<evidence type="ECO:0000256" key="8">
    <source>
        <dbReference type="ARBA" id="ARBA00023242"/>
    </source>
</evidence>
<feature type="compositionally biased region" description="Acidic residues" evidence="12">
    <location>
        <begin position="52"/>
        <end position="64"/>
    </location>
</feature>
<proteinExistence type="inferred from homology"/>
<dbReference type="PIRSF" id="PIRSF036947">
    <property type="entry name" value="Spt6"/>
    <property type="match status" value="1"/>
</dbReference>
<keyword evidence="11" id="KW-0175">Coiled coil</keyword>
<organism evidence="14 15">
    <name type="scientific">Komagataella pastoris</name>
    <name type="common">Yeast</name>
    <name type="synonym">Pichia pastoris</name>
    <dbReference type="NCBI Taxonomy" id="4922"/>
    <lineage>
        <taxon>Eukaryota</taxon>
        <taxon>Fungi</taxon>
        <taxon>Dikarya</taxon>
        <taxon>Ascomycota</taxon>
        <taxon>Saccharomycotina</taxon>
        <taxon>Pichiomycetes</taxon>
        <taxon>Pichiales</taxon>
        <taxon>Pichiaceae</taxon>
        <taxon>Komagataella</taxon>
    </lineage>
</organism>
<dbReference type="InterPro" id="IPR055179">
    <property type="entry name" value="Tex-like_central_region"/>
</dbReference>
<dbReference type="SUPFAM" id="SSF50249">
    <property type="entry name" value="Nucleic acid-binding proteins"/>
    <property type="match status" value="1"/>
</dbReference>
<feature type="domain" description="S1 motif" evidence="13">
    <location>
        <begin position="1165"/>
        <end position="1235"/>
    </location>
</feature>
<dbReference type="InterPro" id="IPR010994">
    <property type="entry name" value="RuvA_2-like"/>
</dbReference>
<dbReference type="EMBL" id="CP014585">
    <property type="protein sequence ID" value="ANZ75169.1"/>
    <property type="molecule type" value="Genomic_DNA"/>
</dbReference>
<comment type="subcellular location">
    <subcellularLocation>
        <location evidence="2">Chromosome</location>
    </subcellularLocation>
    <subcellularLocation>
        <location evidence="1 10">Nucleus</location>
    </subcellularLocation>
</comment>
<evidence type="ECO:0000313" key="14">
    <source>
        <dbReference type="EMBL" id="ANZ75169.1"/>
    </source>
</evidence>
<dbReference type="InterPro" id="IPR023323">
    <property type="entry name" value="Tex-like_dom_sf"/>
</dbReference>
<dbReference type="SUPFAM" id="SSF158832">
    <property type="entry name" value="Tex N-terminal region-like"/>
    <property type="match status" value="1"/>
</dbReference>
<dbReference type="Gene3D" id="1.10.3500.10">
    <property type="entry name" value="Tex N-terminal region-like"/>
    <property type="match status" value="1"/>
</dbReference>
<dbReference type="SMART" id="SM00252">
    <property type="entry name" value="SH2"/>
    <property type="match status" value="1"/>
</dbReference>
<evidence type="ECO:0000256" key="7">
    <source>
        <dbReference type="ARBA" id="ARBA00023163"/>
    </source>
</evidence>
<dbReference type="PANTHER" id="PTHR10145">
    <property type="entry name" value="TRANSCRIPTION ELONGATION FACTOR SPT6"/>
    <property type="match status" value="1"/>
</dbReference>
<evidence type="ECO:0000256" key="6">
    <source>
        <dbReference type="ARBA" id="ARBA00022999"/>
    </source>
</evidence>
<dbReference type="Gene3D" id="3.30.420.140">
    <property type="entry name" value="YqgF/RNase H-like domain"/>
    <property type="match status" value="1"/>
</dbReference>
<dbReference type="FunFam" id="3.30.505.10:FF:000056">
    <property type="entry name" value="Transcription elongation factor Spt6"/>
    <property type="match status" value="1"/>
</dbReference>
<evidence type="ECO:0000256" key="9">
    <source>
        <dbReference type="ARBA" id="ARBA00093389"/>
    </source>
</evidence>
<dbReference type="InterPro" id="IPR035019">
    <property type="entry name" value="Spt6_SH2_N"/>
</dbReference>
<dbReference type="SMART" id="SM00316">
    <property type="entry name" value="S1"/>
    <property type="match status" value="1"/>
</dbReference>
<dbReference type="InterPro" id="IPR012337">
    <property type="entry name" value="RNaseH-like_sf"/>
</dbReference>
<dbReference type="Proteomes" id="UP000094565">
    <property type="component" value="Chromosome 2"/>
</dbReference>
<dbReference type="Pfam" id="PF22706">
    <property type="entry name" value="Tex_central_region"/>
    <property type="match status" value="1"/>
</dbReference>
<dbReference type="SUPFAM" id="SSF47781">
    <property type="entry name" value="RuvA domain 2-like"/>
    <property type="match status" value="2"/>
</dbReference>
<evidence type="ECO:0000256" key="11">
    <source>
        <dbReference type="SAM" id="Coils"/>
    </source>
</evidence>
<name>A0A1B2JB08_PICPA</name>
<dbReference type="Gene3D" id="1.10.150.850">
    <property type="entry name" value="Spt6, helix-hairpin-helix domain"/>
    <property type="match status" value="1"/>
</dbReference>
<dbReference type="InterPro" id="IPR036860">
    <property type="entry name" value="SH2_dom_sf"/>
</dbReference>
<dbReference type="SUPFAM" id="SSF53098">
    <property type="entry name" value="Ribonuclease H-like"/>
    <property type="match status" value="1"/>
</dbReference>
<dbReference type="Pfam" id="PF14632">
    <property type="entry name" value="SPT6_acidic"/>
    <property type="match status" value="1"/>
</dbReference>
<dbReference type="InterPro" id="IPR028088">
    <property type="entry name" value="Spt6_HTH_DNA-bd_dom"/>
</dbReference>
<dbReference type="InterPro" id="IPR003029">
    <property type="entry name" value="S1_domain"/>
</dbReference>
<keyword evidence="8 10" id="KW-0539">Nucleus</keyword>